<dbReference type="InterPro" id="IPR013525">
    <property type="entry name" value="ABC2_TM"/>
</dbReference>
<dbReference type="AlphaFoldDB" id="A0A1Z1MB36"/>
<evidence type="ECO:0000259" key="6">
    <source>
        <dbReference type="PROSITE" id="PS51012"/>
    </source>
</evidence>
<feature type="transmembrane region" description="Helical" evidence="5">
    <location>
        <begin position="170"/>
        <end position="194"/>
    </location>
</feature>
<dbReference type="PROSITE" id="PS51012">
    <property type="entry name" value="ABC_TM2"/>
    <property type="match status" value="1"/>
</dbReference>
<feature type="domain" description="ABC transmembrane type-2" evidence="6">
    <location>
        <begin position="45"/>
        <end position="296"/>
    </location>
</feature>
<feature type="transmembrane region" description="Helical" evidence="5">
    <location>
        <begin position="127"/>
        <end position="150"/>
    </location>
</feature>
<feature type="transmembrane region" description="Helical" evidence="5">
    <location>
        <begin position="201"/>
        <end position="223"/>
    </location>
</feature>
<geneLocation type="chloroplast" evidence="7"/>
<accession>A0A1Z1MB36</accession>
<dbReference type="PANTHER" id="PTHR43229:SF2">
    <property type="entry name" value="NODULATION PROTEIN J"/>
    <property type="match status" value="1"/>
</dbReference>
<dbReference type="GO" id="GO:0043190">
    <property type="term" value="C:ATP-binding cassette (ABC) transporter complex"/>
    <property type="evidence" value="ECO:0007669"/>
    <property type="project" value="InterPro"/>
</dbReference>
<sequence length="300" mass="34617">MISNIEYKYFIPQQKILFYLKKDKTYQETHSLIKRLYKQTIRKPSNLLINIIQPLLWLIMFGALFQNAPIYLFEKYKLEYREFLNAGIIIFTAFNSSINAGITIVFDREFGFLNRILISPITNKSSLIYSCIIHTWFITIIQIAGIILITCYQNQKNNNYLQSISNLNNIIITATITTIVIITISNLSIFNGLILPGHIEFIGITTFFLNLPTLFTSTALAPLSFMPHWLQIIACINPLTYAIEIIRNLHLNQLSKLNEIIISTELIRANAIQGILILLSTNIISFILVRNIIKYKYDKT</sequence>
<feature type="transmembrane region" description="Helical" evidence="5">
    <location>
        <begin position="47"/>
        <end position="66"/>
    </location>
</feature>
<keyword evidence="2 5" id="KW-0812">Transmembrane</keyword>
<dbReference type="EMBL" id="MF101426">
    <property type="protein sequence ID" value="ARW63179.1"/>
    <property type="molecule type" value="Genomic_DNA"/>
</dbReference>
<dbReference type="GO" id="GO:0140359">
    <property type="term" value="F:ABC-type transporter activity"/>
    <property type="evidence" value="ECO:0007669"/>
    <property type="project" value="InterPro"/>
</dbReference>
<evidence type="ECO:0000313" key="7">
    <source>
        <dbReference type="EMBL" id="ARW63179.1"/>
    </source>
</evidence>
<reference evidence="7" key="1">
    <citation type="journal article" date="2017" name="J. Phycol.">
        <title>Analysis of chloroplast genomes and a supermatrix inform reclassification of the Rhodomelaceae (Rhodophyta).</title>
        <authorList>
            <person name="Diaz-Tapia P."/>
            <person name="Maggs C.A."/>
            <person name="West J.A."/>
            <person name="Verbruggen H."/>
        </authorList>
    </citation>
    <scope>NUCLEOTIDE SEQUENCE</scope>
    <source>
        <strain evidence="7">PD546</strain>
    </source>
</reference>
<dbReference type="PANTHER" id="PTHR43229">
    <property type="entry name" value="NODULATION PROTEIN J"/>
    <property type="match status" value="1"/>
</dbReference>
<comment type="subcellular location">
    <subcellularLocation>
        <location evidence="1">Membrane</location>
        <topology evidence="1">Multi-pass membrane protein</topology>
    </subcellularLocation>
</comment>
<gene>
    <name evidence="7" type="primary">ycf38</name>
</gene>
<dbReference type="Pfam" id="PF01061">
    <property type="entry name" value="ABC2_membrane"/>
    <property type="match status" value="1"/>
</dbReference>
<protein>
    <recommendedName>
        <fullName evidence="6">ABC transmembrane type-2 domain-containing protein</fullName>
    </recommendedName>
</protein>
<name>A0A1Z1MB36_9FLOR</name>
<dbReference type="GeneID" id="33356501"/>
<evidence type="ECO:0000256" key="5">
    <source>
        <dbReference type="SAM" id="Phobius"/>
    </source>
</evidence>
<evidence type="ECO:0000256" key="3">
    <source>
        <dbReference type="ARBA" id="ARBA00022989"/>
    </source>
</evidence>
<dbReference type="InterPro" id="IPR000412">
    <property type="entry name" value="ABC_2_transport"/>
</dbReference>
<organism evidence="7">
    <name type="scientific">Vertebrata thuyoides</name>
    <dbReference type="NCBI Taxonomy" id="2006970"/>
    <lineage>
        <taxon>Eukaryota</taxon>
        <taxon>Rhodophyta</taxon>
        <taxon>Florideophyceae</taxon>
        <taxon>Rhodymeniophycidae</taxon>
        <taxon>Ceramiales</taxon>
        <taxon>Rhodomelaceae</taxon>
        <taxon>Polysiphonioideae</taxon>
        <taxon>Vertebrata</taxon>
    </lineage>
</organism>
<dbReference type="PIRSF" id="PIRSF006648">
    <property type="entry name" value="DrrB"/>
    <property type="match status" value="1"/>
</dbReference>
<dbReference type="InterPro" id="IPR047817">
    <property type="entry name" value="ABC2_TM_bact-type"/>
</dbReference>
<keyword evidence="4 5" id="KW-0472">Membrane</keyword>
<keyword evidence="3 5" id="KW-1133">Transmembrane helix</keyword>
<keyword evidence="7" id="KW-0150">Chloroplast</keyword>
<evidence type="ECO:0000256" key="1">
    <source>
        <dbReference type="ARBA" id="ARBA00004141"/>
    </source>
</evidence>
<feature type="transmembrane region" description="Helical" evidence="5">
    <location>
        <begin position="271"/>
        <end position="293"/>
    </location>
</feature>
<evidence type="ECO:0000256" key="2">
    <source>
        <dbReference type="ARBA" id="ARBA00022692"/>
    </source>
</evidence>
<dbReference type="RefSeq" id="YP_009394617.1">
    <property type="nucleotide sequence ID" value="NC_035273.1"/>
</dbReference>
<dbReference type="InterPro" id="IPR051784">
    <property type="entry name" value="Nod_factor_ABC_transporter"/>
</dbReference>
<feature type="transmembrane region" description="Helical" evidence="5">
    <location>
        <begin position="86"/>
        <end position="106"/>
    </location>
</feature>
<proteinExistence type="predicted"/>
<evidence type="ECO:0000256" key="4">
    <source>
        <dbReference type="ARBA" id="ARBA00023136"/>
    </source>
</evidence>
<keyword evidence="7" id="KW-0934">Plastid</keyword>